<dbReference type="EMBL" id="SYUV01000153">
    <property type="protein sequence ID" value="TKF23174.1"/>
    <property type="molecule type" value="Genomic_DNA"/>
</dbReference>
<proteinExistence type="predicted"/>
<organism evidence="1 2">
    <name type="scientific">Vibrio kanaloae</name>
    <dbReference type="NCBI Taxonomy" id="170673"/>
    <lineage>
        <taxon>Bacteria</taxon>
        <taxon>Pseudomonadati</taxon>
        <taxon>Pseudomonadota</taxon>
        <taxon>Gammaproteobacteria</taxon>
        <taxon>Vibrionales</taxon>
        <taxon>Vibrionaceae</taxon>
        <taxon>Vibrio</taxon>
    </lineage>
</organism>
<reference evidence="1 2" key="1">
    <citation type="submission" date="2019-04" db="EMBL/GenBank/DDBJ databases">
        <title>A reverse ecology approach based on a biological definition of microbial populations.</title>
        <authorList>
            <person name="Arevalo P."/>
            <person name="Vaninsberghe D."/>
            <person name="Elsherbini J."/>
            <person name="Gore J."/>
            <person name="Polz M."/>
        </authorList>
    </citation>
    <scope>NUCLEOTIDE SEQUENCE [LARGE SCALE GENOMIC DNA]</scope>
    <source>
        <strain evidence="1 2">10N.261.46.F4</strain>
    </source>
</reference>
<accession>A0A4U1YPV0</accession>
<dbReference type="InterPro" id="IPR016084">
    <property type="entry name" value="Haem_Oase-like_multi-hlx"/>
</dbReference>
<evidence type="ECO:0000313" key="2">
    <source>
        <dbReference type="Proteomes" id="UP000307574"/>
    </source>
</evidence>
<evidence type="ECO:0008006" key="3">
    <source>
        <dbReference type="Google" id="ProtNLM"/>
    </source>
</evidence>
<evidence type="ECO:0000313" key="1">
    <source>
        <dbReference type="EMBL" id="TKF23174.1"/>
    </source>
</evidence>
<gene>
    <name evidence="1" type="ORF">FCV50_23385</name>
</gene>
<dbReference type="AlphaFoldDB" id="A0A4U1YPV0"/>
<name>A0A4U1YPV0_9VIBR</name>
<dbReference type="Gene3D" id="1.20.910.10">
    <property type="entry name" value="Heme oxygenase-like"/>
    <property type="match status" value="1"/>
</dbReference>
<protein>
    <recommendedName>
        <fullName evidence="3">Iron-containing redox enzyme family protein</fullName>
    </recommendedName>
</protein>
<comment type="caution">
    <text evidence="1">The sequence shown here is derived from an EMBL/GenBank/DDBJ whole genome shotgun (WGS) entry which is preliminary data.</text>
</comment>
<dbReference type="SUPFAM" id="SSF48613">
    <property type="entry name" value="Heme oxygenase-like"/>
    <property type="match status" value="1"/>
</dbReference>
<sequence>MFQKHPILSPDVCYKSTGKSIKFEIGNDSFELELDSLCLTKNVKKVLEHLELKELDLAKKVDLSPYSFEQLIEILDSECIITEFDPKDIRVFSGKKLICDQERYYYKHVLSQLHPDIFTQQLEDKSVSNETLLRWALQYSFITQNAESCIAASLINKDLNDHLREQLFSFFREEIGHQKLLKSASDYSKAELESVVVHVSTLSIVGNLLYYSIFDLPSFIAMVMMLEGNASDSQRYIDVLDSSDLGEEFTRGQKKHEQINIDACHGDEAREIAKYLPHISKDDIERSKRSIKNHVFNRQYMNSYLISGTYHPNLSKGFIRKILKENWGYLLSRTAFTAIANSNGKIKDQLVAMVSRAKIRNDCDIEGKSFPIIEMYCSAIWFIAYSDPEKYLYTISSIEGDKKNTNACEIISSSIW</sequence>
<dbReference type="RefSeq" id="WP_136981553.1">
    <property type="nucleotide sequence ID" value="NZ_SYUV01000153.1"/>
</dbReference>
<dbReference type="Proteomes" id="UP000307574">
    <property type="component" value="Unassembled WGS sequence"/>
</dbReference>